<dbReference type="Proteomes" id="UP001328107">
    <property type="component" value="Unassembled WGS sequence"/>
</dbReference>
<feature type="non-terminal residue" evidence="1">
    <location>
        <position position="302"/>
    </location>
</feature>
<proteinExistence type="predicted"/>
<comment type="caution">
    <text evidence="1">The sequence shown here is derived from an EMBL/GenBank/DDBJ whole genome shotgun (WGS) entry which is preliminary data.</text>
</comment>
<evidence type="ECO:0000313" key="2">
    <source>
        <dbReference type="Proteomes" id="UP001328107"/>
    </source>
</evidence>
<keyword evidence="2" id="KW-1185">Reference proteome</keyword>
<dbReference type="AlphaFoldDB" id="A0AAN5CE67"/>
<sequence length="302" mass="34823">LDPSSSELPVVEVESIIIGSPDLHTAEQRRDMDMSSPPGFNYARERNEERLEVRFGKALILKHPLKSEELNEAIQMRKQLLTRFHATQLHLSMINCSLFRFEKIQEILEDCDFDEFIATIRGSKTDPRLLEFIRRHDGKTITLEMEDSLLDTPTLLALPRLSSIRATWLSGFRGIWEHETGLPEQDFLELVRRRHEQMLIPVKIEDERVLLEAVKIVSQSDTNQTVILRILPPLRKRFNSLIGLKEVEGGGWNVGKSSGFTVNEQGSLQYGNARVSMRYALTRRFYGPGSMPHYFVHIVREL</sequence>
<organism evidence="1 2">
    <name type="scientific">Pristionchus mayeri</name>
    <dbReference type="NCBI Taxonomy" id="1317129"/>
    <lineage>
        <taxon>Eukaryota</taxon>
        <taxon>Metazoa</taxon>
        <taxon>Ecdysozoa</taxon>
        <taxon>Nematoda</taxon>
        <taxon>Chromadorea</taxon>
        <taxon>Rhabditida</taxon>
        <taxon>Rhabditina</taxon>
        <taxon>Diplogasteromorpha</taxon>
        <taxon>Diplogasteroidea</taxon>
        <taxon>Neodiplogasteridae</taxon>
        <taxon>Pristionchus</taxon>
    </lineage>
</organism>
<protein>
    <submittedName>
        <fullName evidence="1">Uncharacterized protein</fullName>
    </submittedName>
</protein>
<evidence type="ECO:0000313" key="1">
    <source>
        <dbReference type="EMBL" id="GMR40322.1"/>
    </source>
</evidence>
<name>A0AAN5CE67_9BILA</name>
<gene>
    <name evidence="1" type="ORF">PMAYCL1PPCAC_10517</name>
</gene>
<feature type="non-terminal residue" evidence="1">
    <location>
        <position position="1"/>
    </location>
</feature>
<dbReference type="EMBL" id="BTRK01000003">
    <property type="protein sequence ID" value="GMR40322.1"/>
    <property type="molecule type" value="Genomic_DNA"/>
</dbReference>
<reference evidence="2" key="1">
    <citation type="submission" date="2022-10" db="EMBL/GenBank/DDBJ databases">
        <title>Genome assembly of Pristionchus species.</title>
        <authorList>
            <person name="Yoshida K."/>
            <person name="Sommer R.J."/>
        </authorList>
    </citation>
    <scope>NUCLEOTIDE SEQUENCE [LARGE SCALE GENOMIC DNA]</scope>
    <source>
        <strain evidence="2">RS5460</strain>
    </source>
</reference>
<accession>A0AAN5CE67</accession>